<dbReference type="Proteomes" id="UP001161094">
    <property type="component" value="Unassembled WGS sequence"/>
</dbReference>
<feature type="domain" description="Amidohydrolase-related" evidence="1">
    <location>
        <begin position="95"/>
        <end position="440"/>
    </location>
</feature>
<evidence type="ECO:0000259" key="1">
    <source>
        <dbReference type="Pfam" id="PF01979"/>
    </source>
</evidence>
<dbReference type="PANTHER" id="PTHR43135">
    <property type="entry name" value="ALPHA-D-RIBOSE 1-METHYLPHOSPHONATE 5-TRIPHOSPHATE DIPHOSPHATASE"/>
    <property type="match status" value="1"/>
</dbReference>
<dbReference type="InterPro" id="IPR006680">
    <property type="entry name" value="Amidohydro-rel"/>
</dbReference>
<accession>A0AA42S3W3</accession>
<dbReference type="Gene3D" id="2.30.40.10">
    <property type="entry name" value="Urease, subunit C, domain 1"/>
    <property type="match status" value="1"/>
</dbReference>
<evidence type="ECO:0000313" key="2">
    <source>
        <dbReference type="EMBL" id="MDH0737109.1"/>
    </source>
</evidence>
<proteinExistence type="predicted"/>
<dbReference type="Gene3D" id="3.20.20.140">
    <property type="entry name" value="Metal-dependent hydrolases"/>
    <property type="match status" value="1"/>
</dbReference>
<dbReference type="RefSeq" id="WP_279995669.1">
    <property type="nucleotide sequence ID" value="NZ_JAOCDZ010000009.1"/>
</dbReference>
<gene>
    <name evidence="2" type="ORF">N5D93_14960</name>
</gene>
<reference evidence="2" key="1">
    <citation type="submission" date="2022-09" db="EMBL/GenBank/DDBJ databases">
        <title>Intensive care unit water sources are persistently colonized with multi-drug resistant bacteria and are the site of extensive horizontal gene transfer of antibiotic resistance genes.</title>
        <authorList>
            <person name="Diorio-Toth L."/>
        </authorList>
    </citation>
    <scope>NUCLEOTIDE SEQUENCE</scope>
    <source>
        <strain evidence="2">GD03843</strain>
    </source>
</reference>
<dbReference type="CDD" id="cd01299">
    <property type="entry name" value="Met_dep_hydrolase_A"/>
    <property type="match status" value="1"/>
</dbReference>
<dbReference type="SUPFAM" id="SSF51556">
    <property type="entry name" value="Metallo-dependent hydrolases"/>
    <property type="match status" value="1"/>
</dbReference>
<dbReference type="EMBL" id="JAOCDZ010000009">
    <property type="protein sequence ID" value="MDH0737109.1"/>
    <property type="molecule type" value="Genomic_DNA"/>
</dbReference>
<evidence type="ECO:0000313" key="3">
    <source>
        <dbReference type="Proteomes" id="UP001161094"/>
    </source>
</evidence>
<comment type="caution">
    <text evidence="2">The sequence shown here is derived from an EMBL/GenBank/DDBJ whole genome shotgun (WGS) entry which is preliminary data.</text>
</comment>
<name>A0AA42S3W3_9BURK</name>
<sequence length="461" mass="48779">MDVKPAVLLCAATLFFAPNNVALSHENVAAPPAALASPRQNDRPVLIENARIFDGISPDLSEPSNVLLRGSVIAQISRQKINVDGALVIDAGGRTLMPGLIDAHWHSMFVGVPVAVALTQDTGYLNLVAGVEAEKTLMRGFTTVRDLGGAVFGLKSAIDQGVIPGPRIYPSGAMISVTSGHGDFRSTNDLPRTLGAPASRHDIVGDSSIADSPDEVRLRTREQLMRGATQIKLTGGGGVSSPHSPLDVVTFTEAELSAAVAAATDWGTYVSVHAYTPAAIQRALKAGVRSIEHGSLMDDETAAMLARSGAWLSTQPFPDALAEVFPPGSDEREKALEVFAGTDRTYKLAIKHQLKTAFGTDILFSSQLAEQQGKILASLGRWYTPAQVLKMATSGNAQLLKLSGARNPYRGDLGEVREGALADLILVDGNPLQDLSLVGDAERKFLLIVKDGVLVKNALVK</sequence>
<dbReference type="InterPro" id="IPR051781">
    <property type="entry name" value="Metallo-dep_Hydrolase"/>
</dbReference>
<dbReference type="InterPro" id="IPR032466">
    <property type="entry name" value="Metal_Hydrolase"/>
</dbReference>
<dbReference type="InterPro" id="IPR011059">
    <property type="entry name" value="Metal-dep_hydrolase_composite"/>
</dbReference>
<protein>
    <submittedName>
        <fullName evidence="2">Amidohydrolase family protein</fullName>
    </submittedName>
</protein>
<dbReference type="GO" id="GO:0016810">
    <property type="term" value="F:hydrolase activity, acting on carbon-nitrogen (but not peptide) bonds"/>
    <property type="evidence" value="ECO:0007669"/>
    <property type="project" value="InterPro"/>
</dbReference>
<dbReference type="AlphaFoldDB" id="A0AA42S3W3"/>
<dbReference type="SUPFAM" id="SSF51338">
    <property type="entry name" value="Composite domain of metallo-dependent hydrolases"/>
    <property type="match status" value="1"/>
</dbReference>
<dbReference type="Pfam" id="PF01979">
    <property type="entry name" value="Amidohydro_1"/>
    <property type="match status" value="1"/>
</dbReference>
<dbReference type="InterPro" id="IPR057744">
    <property type="entry name" value="OTAase-like"/>
</dbReference>
<organism evidence="2 3">
    <name type="scientific">Achromobacter spanius</name>
    <dbReference type="NCBI Taxonomy" id="217203"/>
    <lineage>
        <taxon>Bacteria</taxon>
        <taxon>Pseudomonadati</taxon>
        <taxon>Pseudomonadota</taxon>
        <taxon>Betaproteobacteria</taxon>
        <taxon>Burkholderiales</taxon>
        <taxon>Alcaligenaceae</taxon>
        <taxon>Achromobacter</taxon>
    </lineage>
</organism>
<dbReference type="PANTHER" id="PTHR43135:SF3">
    <property type="entry name" value="ALPHA-D-RIBOSE 1-METHYLPHOSPHONATE 5-TRIPHOSPHATE DIPHOSPHATASE"/>
    <property type="match status" value="1"/>
</dbReference>